<dbReference type="PIRSF" id="PIRSF002162">
    <property type="entry name" value="Ribosomal_L6"/>
    <property type="match status" value="1"/>
</dbReference>
<dbReference type="InterPro" id="IPR002358">
    <property type="entry name" value="Ribosomal_uL6_CS"/>
</dbReference>
<gene>
    <name evidence="3 7" type="primary">rplF</name>
    <name evidence="7" type="ORF">P0082_10590</name>
</gene>
<keyword evidence="1 3" id="KW-0689">Ribosomal protein</keyword>
<dbReference type="RefSeq" id="WP_326927105.1">
    <property type="nucleotide sequence ID" value="NZ_CP123443.1"/>
</dbReference>
<dbReference type="InterPro" id="IPR000702">
    <property type="entry name" value="Ribosomal_uL6-like"/>
</dbReference>
<evidence type="ECO:0000313" key="8">
    <source>
        <dbReference type="Proteomes" id="UP001228690"/>
    </source>
</evidence>
<accession>A0ABY8MIB9</accession>
<dbReference type="EMBL" id="CP123443">
    <property type="protein sequence ID" value="WGK68918.1"/>
    <property type="molecule type" value="Genomic_DNA"/>
</dbReference>
<sequence>MSRVGSQPVALPLGVSVSVNDNTLVVNGAKGELRQDFRPEVSFEIGKEKVCVKRIDDSKIAKSMHGLYARLLTNMVTGVSGGFQKSLEINGVGYRAELKGGNLLFSLGYSTQIEYEAPEGVQLSAEGNTKVLVSGIDKAVVGKVASEIRGLRPPEPYKGKGVKYADEVIRRKSGKSGKK</sequence>
<evidence type="ECO:0000313" key="7">
    <source>
        <dbReference type="EMBL" id="WGK68918.1"/>
    </source>
</evidence>
<protein>
    <recommendedName>
        <fullName evidence="3">Large ribosomal subunit protein uL6</fullName>
    </recommendedName>
</protein>
<feature type="domain" description="Large ribosomal subunit protein uL6 alpha-beta" evidence="6">
    <location>
        <begin position="91"/>
        <end position="164"/>
    </location>
</feature>
<dbReference type="PROSITE" id="PS00525">
    <property type="entry name" value="RIBOSOMAL_L6_1"/>
    <property type="match status" value="1"/>
</dbReference>
<dbReference type="Pfam" id="PF00347">
    <property type="entry name" value="Ribosomal_L6"/>
    <property type="match status" value="2"/>
</dbReference>
<keyword evidence="3 5" id="KW-0699">rRNA-binding</keyword>
<comment type="similarity">
    <text evidence="3 4">Belongs to the universal ribosomal protein uL6 family.</text>
</comment>
<evidence type="ECO:0000256" key="2">
    <source>
        <dbReference type="ARBA" id="ARBA00023274"/>
    </source>
</evidence>
<organism evidence="7 8">
    <name type="scientific">Candidatus Haliotispira prima</name>
    <dbReference type="NCBI Taxonomy" id="3034016"/>
    <lineage>
        <taxon>Bacteria</taxon>
        <taxon>Pseudomonadati</taxon>
        <taxon>Spirochaetota</taxon>
        <taxon>Spirochaetia</taxon>
        <taxon>Spirochaetales</taxon>
        <taxon>Spirochaetaceae</taxon>
        <taxon>Candidatus Haliotispira</taxon>
    </lineage>
</organism>
<comment type="function">
    <text evidence="3 5">This protein binds to the 23S rRNA, and is important in its secondary structure. It is located near the subunit interface in the base of the L7/L12 stalk, and near the tRNA binding site of the peptidyltransferase center.</text>
</comment>
<dbReference type="NCBIfam" id="TIGR03654">
    <property type="entry name" value="L6_bact"/>
    <property type="match status" value="1"/>
</dbReference>
<comment type="subunit">
    <text evidence="3">Part of the 50S ribosomal subunit.</text>
</comment>
<evidence type="ECO:0000256" key="3">
    <source>
        <dbReference type="HAMAP-Rule" id="MF_01365"/>
    </source>
</evidence>
<reference evidence="7 8" key="1">
    <citation type="submission" date="2023-04" db="EMBL/GenBank/DDBJ databases">
        <title>Spirochaete genome identified in red abalone sample constitutes a novel genus.</title>
        <authorList>
            <person name="Sharma S.P."/>
            <person name="Purcell C.M."/>
            <person name="Hyde J.R."/>
            <person name="Severin A.J."/>
        </authorList>
    </citation>
    <scope>NUCLEOTIDE SEQUENCE [LARGE SCALE GENOMIC DNA]</scope>
    <source>
        <strain evidence="7 8">SP-2023</strain>
    </source>
</reference>
<dbReference type="InterPro" id="IPR036789">
    <property type="entry name" value="Ribosomal_uL6-like_a/b-dom_sf"/>
</dbReference>
<dbReference type="Gene3D" id="3.90.930.12">
    <property type="entry name" value="Ribosomal protein L6, alpha-beta domain"/>
    <property type="match status" value="2"/>
</dbReference>
<dbReference type="HAMAP" id="MF_01365_B">
    <property type="entry name" value="Ribosomal_uL6_B"/>
    <property type="match status" value="1"/>
</dbReference>
<evidence type="ECO:0000256" key="1">
    <source>
        <dbReference type="ARBA" id="ARBA00022980"/>
    </source>
</evidence>
<dbReference type="InterPro" id="IPR020040">
    <property type="entry name" value="Ribosomal_uL6_a/b-dom"/>
</dbReference>
<dbReference type="PANTHER" id="PTHR11655:SF14">
    <property type="entry name" value="LARGE RIBOSOMAL SUBUNIT PROTEIN UL6M"/>
    <property type="match status" value="1"/>
</dbReference>
<keyword evidence="8" id="KW-1185">Reference proteome</keyword>
<keyword evidence="3 5" id="KW-0694">RNA-binding</keyword>
<dbReference type="Proteomes" id="UP001228690">
    <property type="component" value="Chromosome"/>
</dbReference>
<evidence type="ECO:0000256" key="4">
    <source>
        <dbReference type="RuleBase" id="RU003869"/>
    </source>
</evidence>
<dbReference type="SUPFAM" id="SSF56053">
    <property type="entry name" value="Ribosomal protein L6"/>
    <property type="match status" value="2"/>
</dbReference>
<dbReference type="PRINTS" id="PR00059">
    <property type="entry name" value="RIBOSOMALL6"/>
</dbReference>
<dbReference type="InterPro" id="IPR019906">
    <property type="entry name" value="Ribosomal_uL6_bac-type"/>
</dbReference>
<dbReference type="GO" id="GO:0005840">
    <property type="term" value="C:ribosome"/>
    <property type="evidence" value="ECO:0007669"/>
    <property type="project" value="UniProtKB-KW"/>
</dbReference>
<feature type="domain" description="Large ribosomal subunit protein uL6 alpha-beta" evidence="6">
    <location>
        <begin position="12"/>
        <end position="82"/>
    </location>
</feature>
<evidence type="ECO:0000256" key="5">
    <source>
        <dbReference type="RuleBase" id="RU003870"/>
    </source>
</evidence>
<dbReference type="PANTHER" id="PTHR11655">
    <property type="entry name" value="60S/50S RIBOSOMAL PROTEIN L6/L9"/>
    <property type="match status" value="1"/>
</dbReference>
<keyword evidence="2 3" id="KW-0687">Ribonucleoprotein</keyword>
<evidence type="ECO:0000259" key="6">
    <source>
        <dbReference type="Pfam" id="PF00347"/>
    </source>
</evidence>
<proteinExistence type="inferred from homology"/>
<name>A0ABY8MIB9_9SPIO</name>